<feature type="region of interest" description="Disordered" evidence="2">
    <location>
        <begin position="217"/>
        <end position="281"/>
    </location>
</feature>
<gene>
    <name evidence="3" type="ORF">H2201_004232</name>
</gene>
<sequence>MDSIPVTNKALGEPVHIKDKLLETGAALTQDFRPVKQICAHLNAFHAYAKEPGRCVEANHYCSHLNQDVRQCILYDSPEPNARLIGIEYMITPKLYETLDSTERKLWHSHVFEAKSGMLIMPQPTFVPNSVWEMAENTEMEQVVTLYGKIYHLWQVDRGDKLPLGEPQLMTSYTAEDQFDFEKMVGERDKRFGSDWRRKREVRSYIEEPEIHPDADWAWKEKKGKGKEGEGSGENKGEYGDAVADGAQPPKRRPPARQASPEPPTKKRASKLAKEHGVTAAQEAEIREAWKLFAREHSDYPDEKEGVLEAGEVRRCLIALGLTIPPSSVPEILDTLDPESDGWIPFSHFFAYAALRLLQASSAPDHQAAEIDAAFALFTEGSKGKKIKMSQLRRIANQIKEEVGDDVLRDMILEANGGAGVEAGVGREEFEGVMRRAGVFG</sequence>
<comment type="similarity">
    <text evidence="1">Belongs to the OBAP family.</text>
</comment>
<dbReference type="PANTHER" id="PTHR31360">
    <property type="match status" value="1"/>
</dbReference>
<organism evidence="3 4">
    <name type="scientific">Coniosporium apollinis</name>
    <dbReference type="NCBI Taxonomy" id="61459"/>
    <lineage>
        <taxon>Eukaryota</taxon>
        <taxon>Fungi</taxon>
        <taxon>Dikarya</taxon>
        <taxon>Ascomycota</taxon>
        <taxon>Pezizomycotina</taxon>
        <taxon>Dothideomycetes</taxon>
        <taxon>Dothideomycetes incertae sedis</taxon>
        <taxon>Coniosporium</taxon>
    </lineage>
</organism>
<dbReference type="EMBL" id="JAPDRL010000026">
    <property type="protein sequence ID" value="KAJ9665745.1"/>
    <property type="molecule type" value="Genomic_DNA"/>
</dbReference>
<feature type="compositionally biased region" description="Basic and acidic residues" evidence="2">
    <location>
        <begin position="217"/>
        <end position="239"/>
    </location>
</feature>
<evidence type="ECO:0000256" key="1">
    <source>
        <dbReference type="ARBA" id="ARBA00009740"/>
    </source>
</evidence>
<name>A0ABQ9NTI8_9PEZI</name>
<evidence type="ECO:0000256" key="2">
    <source>
        <dbReference type="SAM" id="MobiDB-lite"/>
    </source>
</evidence>
<accession>A0ABQ9NTI8</accession>
<dbReference type="SUPFAM" id="SSF47473">
    <property type="entry name" value="EF-hand"/>
    <property type="match status" value="1"/>
</dbReference>
<dbReference type="InterPro" id="IPR011992">
    <property type="entry name" value="EF-hand-dom_pair"/>
</dbReference>
<comment type="caution">
    <text evidence="3">The sequence shown here is derived from an EMBL/GenBank/DDBJ whole genome shotgun (WGS) entry which is preliminary data.</text>
</comment>
<evidence type="ECO:0000313" key="4">
    <source>
        <dbReference type="Proteomes" id="UP001172684"/>
    </source>
</evidence>
<evidence type="ECO:0000313" key="3">
    <source>
        <dbReference type="EMBL" id="KAJ9665745.1"/>
    </source>
</evidence>
<keyword evidence="4" id="KW-1185">Reference proteome</keyword>
<protein>
    <recommendedName>
        <fullName evidence="5">DUF1264-domain-containing protein</fullName>
    </recommendedName>
</protein>
<dbReference type="Proteomes" id="UP001172684">
    <property type="component" value="Unassembled WGS sequence"/>
</dbReference>
<reference evidence="3" key="1">
    <citation type="submission" date="2022-10" db="EMBL/GenBank/DDBJ databases">
        <title>Culturing micro-colonial fungi from biological soil crusts in the Mojave desert and describing Neophaeococcomyces mojavensis, and introducing the new genera and species Taxawa tesnikishii.</title>
        <authorList>
            <person name="Kurbessoian T."/>
            <person name="Stajich J.E."/>
        </authorList>
    </citation>
    <scope>NUCLEOTIDE SEQUENCE</scope>
    <source>
        <strain evidence="3">TK_1</strain>
    </source>
</reference>
<dbReference type="Pfam" id="PF06884">
    <property type="entry name" value="DUF1264"/>
    <property type="match status" value="1"/>
</dbReference>
<dbReference type="InterPro" id="IPR010686">
    <property type="entry name" value="OBAP-like"/>
</dbReference>
<proteinExistence type="inferred from homology"/>
<evidence type="ECO:0008006" key="5">
    <source>
        <dbReference type="Google" id="ProtNLM"/>
    </source>
</evidence>
<dbReference type="PANTHER" id="PTHR31360:SF0">
    <property type="entry name" value="OIL BODY-ASSOCIATED PROTEIN 1B"/>
    <property type="match status" value="1"/>
</dbReference>
<dbReference type="Gene3D" id="1.10.238.10">
    <property type="entry name" value="EF-hand"/>
    <property type="match status" value="1"/>
</dbReference>